<organism evidence="1 2">
    <name type="scientific">Catellatospora chokoriensis</name>
    <dbReference type="NCBI Taxonomy" id="310353"/>
    <lineage>
        <taxon>Bacteria</taxon>
        <taxon>Bacillati</taxon>
        <taxon>Actinomycetota</taxon>
        <taxon>Actinomycetes</taxon>
        <taxon>Micromonosporales</taxon>
        <taxon>Micromonosporaceae</taxon>
        <taxon>Catellatospora</taxon>
    </lineage>
</organism>
<dbReference type="InterPro" id="IPR009351">
    <property type="entry name" value="AlkZ-like"/>
</dbReference>
<sequence>MRPGRMHRRRAMSQRSPRLRPVGVHELTRAEARRIAVRAQLLDRPRPAALLGVVQQLTLLQADQTAAVAPNADLVLWSRLGSAYRPADLEAALGDQALLELQGMIRPAADLALYRADMADWPGRGELPDWQEYRRDWVEANRGCRLDILRRLRSDGPLPARELPDSCELRWPSSGWSNDRNVLKMLELMEARGEVAVAGRDGRERLWDLAERIFPDDRVVTADEAARIRGQRRLRSLGIARGSSAKQAVEPVDVLEAGEPAVIEGLRGRWRVDPAQLDQPFTGRTALLSPLDRLVFDRKRMTELFEFEYQLEMYKPAAKRRWGYWAMPILHGDRLVGKLDATTDRRAGVLRVDAVHRDVPFTKAMTVAVDREIADLAAWLDLNLDRPLD</sequence>
<name>A0A8J3K2V6_9ACTN</name>
<dbReference type="Pfam" id="PF06224">
    <property type="entry name" value="AlkZ-like"/>
    <property type="match status" value="1"/>
</dbReference>
<dbReference type="PANTHER" id="PTHR30528:SF0">
    <property type="entry name" value="CYTOPLASMIC PROTEIN"/>
    <property type="match status" value="1"/>
</dbReference>
<reference evidence="1 2" key="1">
    <citation type="submission" date="2021-01" db="EMBL/GenBank/DDBJ databases">
        <title>Whole genome shotgun sequence of Catellatospora chokoriensis NBRC 107358.</title>
        <authorList>
            <person name="Komaki H."/>
            <person name="Tamura T."/>
        </authorList>
    </citation>
    <scope>NUCLEOTIDE SEQUENCE [LARGE SCALE GENOMIC DNA]</scope>
    <source>
        <strain evidence="1 2">NBRC 107358</strain>
    </source>
</reference>
<protein>
    <recommendedName>
        <fullName evidence="3">Winged helix-turn-helix domain-containing protein</fullName>
    </recommendedName>
</protein>
<evidence type="ECO:0008006" key="3">
    <source>
        <dbReference type="Google" id="ProtNLM"/>
    </source>
</evidence>
<dbReference type="Proteomes" id="UP000619293">
    <property type="component" value="Unassembled WGS sequence"/>
</dbReference>
<proteinExistence type="predicted"/>
<keyword evidence="2" id="KW-1185">Reference proteome</keyword>
<gene>
    <name evidence="1" type="ORF">Cch02nite_64430</name>
</gene>
<evidence type="ECO:0000313" key="2">
    <source>
        <dbReference type="Proteomes" id="UP000619293"/>
    </source>
</evidence>
<dbReference type="EMBL" id="BONG01000054">
    <property type="protein sequence ID" value="GIF92999.1"/>
    <property type="molecule type" value="Genomic_DNA"/>
</dbReference>
<comment type="caution">
    <text evidence="1">The sequence shown here is derived from an EMBL/GenBank/DDBJ whole genome shotgun (WGS) entry which is preliminary data.</text>
</comment>
<evidence type="ECO:0000313" key="1">
    <source>
        <dbReference type="EMBL" id="GIF92999.1"/>
    </source>
</evidence>
<dbReference type="AlphaFoldDB" id="A0A8J3K2V6"/>
<dbReference type="PANTHER" id="PTHR30528">
    <property type="entry name" value="CYTOPLASMIC PROTEIN"/>
    <property type="match status" value="1"/>
</dbReference>
<accession>A0A8J3K2V6</accession>